<protein>
    <submittedName>
        <fullName evidence="5">Diguanylate cyclase</fullName>
        <ecNumber evidence="5">2.7.7.65</ecNumber>
    </submittedName>
</protein>
<dbReference type="CDD" id="cd01949">
    <property type="entry name" value="GGDEF"/>
    <property type="match status" value="1"/>
</dbReference>
<dbReference type="Gene3D" id="3.30.70.270">
    <property type="match status" value="1"/>
</dbReference>
<reference evidence="5 6" key="1">
    <citation type="submission" date="2024-09" db="EMBL/GenBank/DDBJ databases">
        <title>Laminarin stimulates single cell rates of sulfate reduction while oxygen inhibits transcriptomic activity in coastal marine sediment.</title>
        <authorList>
            <person name="Lindsay M."/>
            <person name="Orcutt B."/>
            <person name="Emerson D."/>
            <person name="Stepanauskas R."/>
            <person name="D'Angelo T."/>
        </authorList>
    </citation>
    <scope>NUCLEOTIDE SEQUENCE [LARGE SCALE GENOMIC DNA]</scope>
    <source>
        <strain evidence="5">SAG AM-311-K15</strain>
    </source>
</reference>
<dbReference type="InterPro" id="IPR050469">
    <property type="entry name" value="Diguanylate_Cyclase"/>
</dbReference>
<dbReference type="PROSITE" id="PS50110">
    <property type="entry name" value="RESPONSE_REGULATORY"/>
    <property type="match status" value="1"/>
</dbReference>
<evidence type="ECO:0000256" key="2">
    <source>
        <dbReference type="SAM" id="Coils"/>
    </source>
</evidence>
<dbReference type="InterPro" id="IPR029787">
    <property type="entry name" value="Nucleotide_cyclase"/>
</dbReference>
<dbReference type="PROSITE" id="PS50887">
    <property type="entry name" value="GGDEF"/>
    <property type="match status" value="1"/>
</dbReference>
<dbReference type="Gene3D" id="3.40.50.2300">
    <property type="match status" value="1"/>
</dbReference>
<dbReference type="InterPro" id="IPR000160">
    <property type="entry name" value="GGDEF_dom"/>
</dbReference>
<evidence type="ECO:0000313" key="5">
    <source>
        <dbReference type="EMBL" id="MFC1852197.1"/>
    </source>
</evidence>
<dbReference type="Proteomes" id="UP001594351">
    <property type="component" value="Unassembled WGS sequence"/>
</dbReference>
<dbReference type="EMBL" id="JBHPBY010000280">
    <property type="protein sequence ID" value="MFC1852197.1"/>
    <property type="molecule type" value="Genomic_DNA"/>
</dbReference>
<dbReference type="InterPro" id="IPR043128">
    <property type="entry name" value="Rev_trsase/Diguanyl_cyclase"/>
</dbReference>
<keyword evidence="5" id="KW-0548">Nucleotidyltransferase</keyword>
<evidence type="ECO:0000256" key="1">
    <source>
        <dbReference type="PROSITE-ProRule" id="PRU00169"/>
    </source>
</evidence>
<sequence>MLDPNIYEQKKQLILIVDDAPINLKMLSSILRTEGYEIALATSGREALSLIDEISPDLILLDITMPGMDGYEVCKILKDSFETKDIPLIFLTAKKDTEDVVKGFELGAVDYITKPFNSAELLSRVNTHLEVRKLNSLIINYYDRQLKNEIELRKKIETEKKDLYQEIEEKNKLLKAQAYNDYFTNLDSFKAIIEKLSAEIASAKRFNYPLTIALFNIDHLKEINYEFGHMYGDVIISEVASLIKKEMHDRAMIGRHNGDEYLVIFPQLTLEEGRKKAENIRKKITELQLEDEKLHVSISVGICTLQDENCANLIRKADELLSQAKNKGRDRIEG</sequence>
<dbReference type="EC" id="2.7.7.65" evidence="5"/>
<keyword evidence="2" id="KW-0175">Coiled coil</keyword>
<evidence type="ECO:0000313" key="6">
    <source>
        <dbReference type="Proteomes" id="UP001594351"/>
    </source>
</evidence>
<dbReference type="PANTHER" id="PTHR45138">
    <property type="entry name" value="REGULATORY COMPONENTS OF SENSORY TRANSDUCTION SYSTEM"/>
    <property type="match status" value="1"/>
</dbReference>
<dbReference type="SMART" id="SM00267">
    <property type="entry name" value="GGDEF"/>
    <property type="match status" value="1"/>
</dbReference>
<feature type="domain" description="Response regulatory" evidence="3">
    <location>
        <begin position="13"/>
        <end position="129"/>
    </location>
</feature>
<dbReference type="Pfam" id="PF00990">
    <property type="entry name" value="GGDEF"/>
    <property type="match status" value="1"/>
</dbReference>
<gene>
    <name evidence="5" type="ORF">ACFL27_18535</name>
</gene>
<keyword evidence="5" id="KW-0808">Transferase</keyword>
<dbReference type="GO" id="GO:0052621">
    <property type="term" value="F:diguanylate cyclase activity"/>
    <property type="evidence" value="ECO:0007669"/>
    <property type="project" value="UniProtKB-EC"/>
</dbReference>
<evidence type="ECO:0000259" key="4">
    <source>
        <dbReference type="PROSITE" id="PS50887"/>
    </source>
</evidence>
<name>A0ABV6Z185_UNCC1</name>
<keyword evidence="6" id="KW-1185">Reference proteome</keyword>
<dbReference type="Pfam" id="PF00072">
    <property type="entry name" value="Response_reg"/>
    <property type="match status" value="1"/>
</dbReference>
<dbReference type="CDD" id="cd19920">
    <property type="entry name" value="REC_PA4781-like"/>
    <property type="match status" value="1"/>
</dbReference>
<organism evidence="5 6">
    <name type="scientific">candidate division CSSED10-310 bacterium</name>
    <dbReference type="NCBI Taxonomy" id="2855610"/>
    <lineage>
        <taxon>Bacteria</taxon>
        <taxon>Bacteria division CSSED10-310</taxon>
    </lineage>
</organism>
<feature type="modified residue" description="4-aspartylphosphate" evidence="1">
    <location>
        <position position="62"/>
    </location>
</feature>
<evidence type="ECO:0000259" key="3">
    <source>
        <dbReference type="PROSITE" id="PS50110"/>
    </source>
</evidence>
<feature type="domain" description="GGDEF" evidence="4">
    <location>
        <begin position="208"/>
        <end position="334"/>
    </location>
</feature>
<dbReference type="SUPFAM" id="SSF52172">
    <property type="entry name" value="CheY-like"/>
    <property type="match status" value="1"/>
</dbReference>
<dbReference type="SUPFAM" id="SSF55073">
    <property type="entry name" value="Nucleotide cyclase"/>
    <property type="match status" value="1"/>
</dbReference>
<dbReference type="PANTHER" id="PTHR45138:SF9">
    <property type="entry name" value="DIGUANYLATE CYCLASE DGCM-RELATED"/>
    <property type="match status" value="1"/>
</dbReference>
<dbReference type="InterPro" id="IPR011006">
    <property type="entry name" value="CheY-like_superfamily"/>
</dbReference>
<comment type="caution">
    <text evidence="5">The sequence shown here is derived from an EMBL/GenBank/DDBJ whole genome shotgun (WGS) entry which is preliminary data.</text>
</comment>
<dbReference type="InterPro" id="IPR001789">
    <property type="entry name" value="Sig_transdc_resp-reg_receiver"/>
</dbReference>
<accession>A0ABV6Z185</accession>
<dbReference type="NCBIfam" id="TIGR00254">
    <property type="entry name" value="GGDEF"/>
    <property type="match status" value="1"/>
</dbReference>
<feature type="coiled-coil region" evidence="2">
    <location>
        <begin position="146"/>
        <end position="177"/>
    </location>
</feature>
<dbReference type="SMART" id="SM00448">
    <property type="entry name" value="REC"/>
    <property type="match status" value="1"/>
</dbReference>
<proteinExistence type="predicted"/>
<keyword evidence="1" id="KW-0597">Phosphoprotein</keyword>